<evidence type="ECO:0000313" key="2">
    <source>
        <dbReference type="Proteomes" id="UP000256964"/>
    </source>
</evidence>
<name>A0A371CR12_9APHY</name>
<protein>
    <submittedName>
        <fullName evidence="1">Uncharacterized protein</fullName>
    </submittedName>
</protein>
<gene>
    <name evidence="1" type="ORF">OH76DRAFT_1495361</name>
</gene>
<sequence>MNGPKVWMDGNVTLGILHEPRSQTIEYLQIAKTGYASYMGHYRAVWSSAIVDGQYVPWQGVRERLCNDLKHLLQDPYPRLKLALKGARYTPDQQQTVISFATKLTFSVTRWEGVPIQVHRTGRGWCLSDEQDQDGCRVEWNNGDFAGAATHLGFTLEADTSPLRAPFVVLEWEQPGVTLLMLFKKQADTVHEELTREEKARLGIGMTHQEMDAARVLATLQRKWVVFDNDRKTDRIEDGPVHASSAVGQ</sequence>
<proteinExistence type="predicted"/>
<dbReference type="OrthoDB" id="2748711at2759"/>
<dbReference type="AlphaFoldDB" id="A0A371CR12"/>
<organism evidence="1 2">
    <name type="scientific">Lentinus brumalis</name>
    <dbReference type="NCBI Taxonomy" id="2498619"/>
    <lineage>
        <taxon>Eukaryota</taxon>
        <taxon>Fungi</taxon>
        <taxon>Dikarya</taxon>
        <taxon>Basidiomycota</taxon>
        <taxon>Agaricomycotina</taxon>
        <taxon>Agaricomycetes</taxon>
        <taxon>Polyporales</taxon>
        <taxon>Polyporaceae</taxon>
        <taxon>Lentinus</taxon>
    </lineage>
</organism>
<reference evidence="1 2" key="1">
    <citation type="journal article" date="2018" name="Biotechnol. Biofuels">
        <title>Integrative visual omics of the white-rot fungus Polyporus brumalis exposes the biotechnological potential of its oxidative enzymes for delignifying raw plant biomass.</title>
        <authorList>
            <person name="Miyauchi S."/>
            <person name="Rancon A."/>
            <person name="Drula E."/>
            <person name="Hage H."/>
            <person name="Chaduli D."/>
            <person name="Favel A."/>
            <person name="Grisel S."/>
            <person name="Henrissat B."/>
            <person name="Herpoel-Gimbert I."/>
            <person name="Ruiz-Duenas F.J."/>
            <person name="Chevret D."/>
            <person name="Hainaut M."/>
            <person name="Lin J."/>
            <person name="Wang M."/>
            <person name="Pangilinan J."/>
            <person name="Lipzen A."/>
            <person name="Lesage-Meessen L."/>
            <person name="Navarro D."/>
            <person name="Riley R."/>
            <person name="Grigoriev I.V."/>
            <person name="Zhou S."/>
            <person name="Raouche S."/>
            <person name="Rosso M.N."/>
        </authorList>
    </citation>
    <scope>NUCLEOTIDE SEQUENCE [LARGE SCALE GENOMIC DNA]</scope>
    <source>
        <strain evidence="1 2">BRFM 1820</strain>
    </source>
</reference>
<dbReference type="Proteomes" id="UP000256964">
    <property type="component" value="Unassembled WGS sequence"/>
</dbReference>
<keyword evidence="2" id="KW-1185">Reference proteome</keyword>
<dbReference type="EMBL" id="KZ857478">
    <property type="protein sequence ID" value="RDX42709.1"/>
    <property type="molecule type" value="Genomic_DNA"/>
</dbReference>
<accession>A0A371CR12</accession>
<evidence type="ECO:0000313" key="1">
    <source>
        <dbReference type="EMBL" id="RDX42709.1"/>
    </source>
</evidence>